<reference evidence="2 3" key="1">
    <citation type="submission" date="2024-10" db="EMBL/GenBank/DDBJ databases">
        <title>The Natural Products Discovery Center: Release of the First 8490 Sequenced Strains for Exploring Actinobacteria Biosynthetic Diversity.</title>
        <authorList>
            <person name="Kalkreuter E."/>
            <person name="Kautsar S.A."/>
            <person name="Yang D."/>
            <person name="Bader C.D."/>
            <person name="Teijaro C.N."/>
            <person name="Fluegel L."/>
            <person name="Davis C.M."/>
            <person name="Simpson J.R."/>
            <person name="Lauterbach L."/>
            <person name="Steele A.D."/>
            <person name="Gui C."/>
            <person name="Meng S."/>
            <person name="Li G."/>
            <person name="Viehrig K."/>
            <person name="Ye F."/>
            <person name="Su P."/>
            <person name="Kiefer A.F."/>
            <person name="Nichols A."/>
            <person name="Cepeda A.J."/>
            <person name="Yan W."/>
            <person name="Fan B."/>
            <person name="Jiang Y."/>
            <person name="Adhikari A."/>
            <person name="Zheng C.-J."/>
            <person name="Schuster L."/>
            <person name="Cowan T.M."/>
            <person name="Smanski M.J."/>
            <person name="Chevrette M.G."/>
            <person name="De Carvalho L.P.S."/>
            <person name="Shen B."/>
        </authorList>
    </citation>
    <scope>NUCLEOTIDE SEQUENCE [LARGE SCALE GENOMIC DNA]</scope>
    <source>
        <strain evidence="2 3">NPDC006488</strain>
    </source>
</reference>
<keyword evidence="3" id="KW-1185">Reference proteome</keyword>
<name>A0ABW6MG79_9ACTN</name>
<protein>
    <recommendedName>
        <fullName evidence="4">BrnT family toxin</fullName>
    </recommendedName>
</protein>
<evidence type="ECO:0008006" key="4">
    <source>
        <dbReference type="Google" id="ProtNLM"/>
    </source>
</evidence>
<evidence type="ECO:0000256" key="1">
    <source>
        <dbReference type="SAM" id="MobiDB-lite"/>
    </source>
</evidence>
<sequence>MAPPEQAEAFEWDDESHEQGNTAHLAESRPDRPSIAWWEAEQVFENGGTFAPNKNGRSGDWLLVGRTDSGRALSLVIHYDEARRVIRVITGWECTQGQRTRYL</sequence>
<evidence type="ECO:0000313" key="3">
    <source>
        <dbReference type="Proteomes" id="UP001601303"/>
    </source>
</evidence>
<gene>
    <name evidence="2" type="ORF">ACFYNQ_40270</name>
</gene>
<accession>A0ABW6MG79</accession>
<dbReference type="RefSeq" id="WP_388113674.1">
    <property type="nucleotide sequence ID" value="NZ_JBIAHM010000017.1"/>
</dbReference>
<evidence type="ECO:0000313" key="2">
    <source>
        <dbReference type="EMBL" id="MFE9604769.1"/>
    </source>
</evidence>
<dbReference type="EMBL" id="JBIAHM010000017">
    <property type="protein sequence ID" value="MFE9604769.1"/>
    <property type="molecule type" value="Genomic_DNA"/>
</dbReference>
<proteinExistence type="predicted"/>
<dbReference type="Proteomes" id="UP001601303">
    <property type="component" value="Unassembled WGS sequence"/>
</dbReference>
<comment type="caution">
    <text evidence="2">The sequence shown here is derived from an EMBL/GenBank/DDBJ whole genome shotgun (WGS) entry which is preliminary data.</text>
</comment>
<organism evidence="2 3">
    <name type="scientific">Streptomyces hokutonensis</name>
    <dbReference type="NCBI Taxonomy" id="1306990"/>
    <lineage>
        <taxon>Bacteria</taxon>
        <taxon>Bacillati</taxon>
        <taxon>Actinomycetota</taxon>
        <taxon>Actinomycetes</taxon>
        <taxon>Kitasatosporales</taxon>
        <taxon>Streptomycetaceae</taxon>
        <taxon>Streptomyces</taxon>
    </lineage>
</organism>
<feature type="region of interest" description="Disordered" evidence="1">
    <location>
        <begin position="1"/>
        <end position="31"/>
    </location>
</feature>